<gene>
    <name evidence="2" type="ORF">BG011_003220</name>
</gene>
<sequence>MMPIIRNAAAKATTHRFISNSARSYNAVALGHHASPSMANAATSATSRTAKTVAYALLGSTAVIGGFSILLKDEVVYWTPNSNRK</sequence>
<organism evidence="2 3">
    <name type="scientific">Mortierella polycephala</name>
    <dbReference type="NCBI Taxonomy" id="41804"/>
    <lineage>
        <taxon>Eukaryota</taxon>
        <taxon>Fungi</taxon>
        <taxon>Fungi incertae sedis</taxon>
        <taxon>Mucoromycota</taxon>
        <taxon>Mortierellomycotina</taxon>
        <taxon>Mortierellomycetes</taxon>
        <taxon>Mortierellales</taxon>
        <taxon>Mortierellaceae</taxon>
        <taxon>Mortierella</taxon>
    </lineage>
</organism>
<keyword evidence="3" id="KW-1185">Reference proteome</keyword>
<dbReference type="AlphaFoldDB" id="A0A9P6U473"/>
<comment type="caution">
    <text evidence="2">The sequence shown here is derived from an EMBL/GenBank/DDBJ whole genome shotgun (WGS) entry which is preliminary data.</text>
</comment>
<dbReference type="OrthoDB" id="2437644at2759"/>
<keyword evidence="1" id="KW-0472">Membrane</keyword>
<evidence type="ECO:0000256" key="1">
    <source>
        <dbReference type="SAM" id="Phobius"/>
    </source>
</evidence>
<reference evidence="2" key="1">
    <citation type="journal article" date="2020" name="Fungal Divers.">
        <title>Resolving the Mortierellaceae phylogeny through synthesis of multi-gene phylogenetics and phylogenomics.</title>
        <authorList>
            <person name="Vandepol N."/>
            <person name="Liber J."/>
            <person name="Desiro A."/>
            <person name="Na H."/>
            <person name="Kennedy M."/>
            <person name="Barry K."/>
            <person name="Grigoriev I.V."/>
            <person name="Miller A.N."/>
            <person name="O'Donnell K."/>
            <person name="Stajich J.E."/>
            <person name="Bonito G."/>
        </authorList>
    </citation>
    <scope>NUCLEOTIDE SEQUENCE</scope>
    <source>
        <strain evidence="2">KOD948</strain>
    </source>
</reference>
<feature type="transmembrane region" description="Helical" evidence="1">
    <location>
        <begin position="53"/>
        <end position="71"/>
    </location>
</feature>
<dbReference type="EMBL" id="JAAAJA010000215">
    <property type="protein sequence ID" value="KAG0258553.1"/>
    <property type="molecule type" value="Genomic_DNA"/>
</dbReference>
<dbReference type="Proteomes" id="UP000726737">
    <property type="component" value="Unassembled WGS sequence"/>
</dbReference>
<accession>A0A9P6U473</accession>
<keyword evidence="1" id="KW-1133">Transmembrane helix</keyword>
<name>A0A9P6U473_9FUNG</name>
<keyword evidence="1" id="KW-0812">Transmembrane</keyword>
<protein>
    <submittedName>
        <fullName evidence="2">Uncharacterized protein</fullName>
    </submittedName>
</protein>
<evidence type="ECO:0000313" key="3">
    <source>
        <dbReference type="Proteomes" id="UP000726737"/>
    </source>
</evidence>
<evidence type="ECO:0000313" key="2">
    <source>
        <dbReference type="EMBL" id="KAG0258553.1"/>
    </source>
</evidence>
<proteinExistence type="predicted"/>